<feature type="compositionally biased region" description="Polar residues" evidence="3">
    <location>
        <begin position="485"/>
        <end position="502"/>
    </location>
</feature>
<proteinExistence type="predicted"/>
<reference evidence="6" key="1">
    <citation type="journal article" date="2013" name="Genome Announc.">
        <title>Genome sequence of the basidiomycetous yeast Pseudozyma antarctica T-34, a producer of the glycolipid biosurfactants mannosylerythritol lipids.</title>
        <authorList>
            <person name="Morita T."/>
            <person name="Koike H."/>
            <person name="Koyama Y."/>
            <person name="Hagiwara H."/>
            <person name="Ito E."/>
            <person name="Fukuoka T."/>
            <person name="Imura T."/>
            <person name="Machida M."/>
            <person name="Kitamoto D."/>
        </authorList>
    </citation>
    <scope>NUCLEOTIDE SEQUENCE [LARGE SCALE GENOMIC DNA]</scope>
    <source>
        <strain evidence="6">T-34</strain>
    </source>
</reference>
<accession>M9LXZ6</accession>
<dbReference type="Gene3D" id="1.25.10.10">
    <property type="entry name" value="Leucine-rich Repeat Variant"/>
    <property type="match status" value="1"/>
</dbReference>
<feature type="compositionally biased region" description="Low complexity" evidence="3">
    <location>
        <begin position="617"/>
        <end position="637"/>
    </location>
</feature>
<feature type="region of interest" description="Disordered" evidence="3">
    <location>
        <begin position="611"/>
        <end position="642"/>
    </location>
</feature>
<dbReference type="PANTHER" id="PTHR12537">
    <property type="entry name" value="RNA BINDING PROTEIN PUMILIO-RELATED"/>
    <property type="match status" value="1"/>
</dbReference>
<dbReference type="PANTHER" id="PTHR12537:SF12">
    <property type="entry name" value="MATERNAL PROTEIN PUMILIO"/>
    <property type="match status" value="1"/>
</dbReference>
<dbReference type="GO" id="GO:0000288">
    <property type="term" value="P:nuclear-transcribed mRNA catabolic process, deadenylation-dependent decay"/>
    <property type="evidence" value="ECO:0007669"/>
    <property type="project" value="TreeGrafter"/>
</dbReference>
<dbReference type="InterPro" id="IPR016024">
    <property type="entry name" value="ARM-type_fold"/>
</dbReference>
<dbReference type="GO" id="GO:0003730">
    <property type="term" value="F:mRNA 3'-UTR binding"/>
    <property type="evidence" value="ECO:0007669"/>
    <property type="project" value="TreeGrafter"/>
</dbReference>
<dbReference type="SMART" id="SM00025">
    <property type="entry name" value="Pumilio"/>
    <property type="match status" value="7"/>
</dbReference>
<feature type="region of interest" description="Disordered" evidence="3">
    <location>
        <begin position="242"/>
        <end position="278"/>
    </location>
</feature>
<dbReference type="Pfam" id="PF00806">
    <property type="entry name" value="PUF"/>
    <property type="match status" value="4"/>
</dbReference>
<evidence type="ECO:0000259" key="4">
    <source>
        <dbReference type="PROSITE" id="PS50303"/>
    </source>
</evidence>
<evidence type="ECO:0000313" key="5">
    <source>
        <dbReference type="EMBL" id="GAC75509.1"/>
    </source>
</evidence>
<dbReference type="InterPro" id="IPR011989">
    <property type="entry name" value="ARM-like"/>
</dbReference>
<feature type="compositionally biased region" description="Polar residues" evidence="3">
    <location>
        <begin position="263"/>
        <end position="272"/>
    </location>
</feature>
<organism evidence="5 6">
    <name type="scientific">Pseudozyma antarctica (strain T-34)</name>
    <name type="common">Yeast</name>
    <name type="synonym">Candida antarctica</name>
    <dbReference type="NCBI Taxonomy" id="1151754"/>
    <lineage>
        <taxon>Eukaryota</taxon>
        <taxon>Fungi</taxon>
        <taxon>Dikarya</taxon>
        <taxon>Basidiomycota</taxon>
        <taxon>Ustilaginomycotina</taxon>
        <taxon>Ustilaginomycetes</taxon>
        <taxon>Ustilaginales</taxon>
        <taxon>Ustilaginaceae</taxon>
        <taxon>Moesziomyces</taxon>
    </lineage>
</organism>
<dbReference type="Proteomes" id="UP000011976">
    <property type="component" value="Unassembled WGS sequence"/>
</dbReference>
<dbReference type="InterPro" id="IPR033133">
    <property type="entry name" value="PUM-HD"/>
</dbReference>
<feature type="repeat" description="Pumilio" evidence="2">
    <location>
        <begin position="824"/>
        <end position="859"/>
    </location>
</feature>
<feature type="domain" description="PUM-HD" evidence="4">
    <location>
        <begin position="617"/>
        <end position="989"/>
    </location>
</feature>
<dbReference type="InterPro" id="IPR001313">
    <property type="entry name" value="Pumilio_RNA-bd_rpt"/>
</dbReference>
<sequence>MRLCTQSRTLSSSHRAILSDLAAIIAQCQVARASRAEAGLANNGLANAVATGTSLPPFRRFGVDLDAARLVALTELAGSSDRTSSVWRARHTARAPRQTDLCTEPPAGDRVLSCATRWLARSDADPSARQKKGGFRPVASDAQLGWKRERFCMATIEASRLVQRSVESSILRSYKRTQLLAPPSLLIFFAHTETATSLRTLRLVRIAKNRHFSLSSPLPSVPRFSKPSLVFRPLFESTPMSFAFKPRPDDRPATAAQGEVDRSSTASETLSPVEQPLHSELFTSRPATVWPYAAPDKSFDLDAWKAESQASRPPSYSDHVSFNRGAAAFTQMKDLEALHASVRRPESEHMRHFGGGLDRRVVDAGQFGGPPLAMSAYPANFPSARVLHHRVASASSALSGDDRFMLPSDPGSDFSSDYSDTFQSSFAVPHALPFEPQYESPVRPGRANVSPAALPDYMVEEIRRLKLENMALRRMASEVVRISAGSGSLDGQTDSDRTTPVCSQHPPLTSAPRLQSVLQGADPLQIYSGAADPTTPEILADRKQRSGTAASMWAPNRGAFEGAGASTGVKPAQPGSVAFDHGRASSRASPAVPGLREDAGVYDSAPAAVPAHPRTQALSKGSPSSSSGSAPRSPSRLENAPAGRLVAMILDRRGQEASMVLQQQLKTGAPERQTEILDAIRTNVVALSHDRHGNFLVQGAIESRADLALDLKGSFVELTMSQFGCHVVQKALEGGEEVREAVVQELLGSRLDQTLTSRHSIHVWQRILESEWQRSSFRDEIFASINRQLKGHWARTARQEAGSIICQNIFESAQPDEKARCMQEVLDELEECATNQWGVWVVQHIIEHGSPEERHAALQRVSRSASKLTLSQYGKFDSSVASKRFPSDLLLFCVWTLAGQKAVMSGLKTGDAEFLHDYVDVMCQSSQPRRPPLIDVCLAPHGIQIVTQLLTTVEPRTRERIISTVRRNSVFLKGSKAGMKVHQLCERARAFAGY</sequence>
<dbReference type="EMBL" id="DF196782">
    <property type="protein sequence ID" value="GAC75509.1"/>
    <property type="molecule type" value="Genomic_DNA"/>
</dbReference>
<evidence type="ECO:0000256" key="1">
    <source>
        <dbReference type="ARBA" id="ARBA00022737"/>
    </source>
</evidence>
<dbReference type="GO" id="GO:0005737">
    <property type="term" value="C:cytoplasm"/>
    <property type="evidence" value="ECO:0007669"/>
    <property type="project" value="TreeGrafter"/>
</dbReference>
<keyword evidence="1" id="KW-0677">Repeat</keyword>
<evidence type="ECO:0000313" key="6">
    <source>
        <dbReference type="Proteomes" id="UP000011976"/>
    </source>
</evidence>
<name>M9LXZ6_PSEA3</name>
<dbReference type="PROSITE" id="PS50303">
    <property type="entry name" value="PUM_HD"/>
    <property type="match status" value="1"/>
</dbReference>
<protein>
    <submittedName>
        <fullName evidence="5">TEF-1 and related transcription factor</fullName>
    </submittedName>
</protein>
<feature type="repeat" description="Pumilio" evidence="2">
    <location>
        <begin position="710"/>
        <end position="748"/>
    </location>
</feature>
<dbReference type="SUPFAM" id="SSF48371">
    <property type="entry name" value="ARM repeat"/>
    <property type="match status" value="1"/>
</dbReference>
<gene>
    <name evidence="5" type="ORF">PANT_16d00016</name>
</gene>
<dbReference type="AlphaFoldDB" id="M9LXZ6"/>
<evidence type="ECO:0000256" key="3">
    <source>
        <dbReference type="SAM" id="MobiDB-lite"/>
    </source>
</evidence>
<dbReference type="PROSITE" id="PS50302">
    <property type="entry name" value="PUM"/>
    <property type="match status" value="2"/>
</dbReference>
<dbReference type="STRING" id="1151754.M9LXZ6"/>
<feature type="region of interest" description="Disordered" evidence="3">
    <location>
        <begin position="558"/>
        <end position="598"/>
    </location>
</feature>
<dbReference type="OrthoDB" id="668540at2759"/>
<evidence type="ECO:0000256" key="2">
    <source>
        <dbReference type="PROSITE-ProRule" id="PRU00317"/>
    </source>
</evidence>
<feature type="region of interest" description="Disordered" evidence="3">
    <location>
        <begin position="485"/>
        <end position="510"/>
    </location>
</feature>